<evidence type="ECO:0000259" key="3">
    <source>
        <dbReference type="Pfam" id="PF00685"/>
    </source>
</evidence>
<dbReference type="Gene3D" id="3.40.50.300">
    <property type="entry name" value="P-loop containing nucleotide triphosphate hydrolases"/>
    <property type="match status" value="1"/>
</dbReference>
<name>A0ABM1A3Y0_APLCA</name>
<proteinExistence type="inferred from homology"/>
<sequence length="309" mass="34822">MASSANNQEELGPVAKFFGRSEPFYDTAGMKDESGNPITLTLVDGKLYTPVGEGCVRGARSTRLRPDDVLLCGFCKTGCHWTWETMNMILREKAEYSAMGKGQGFLEMVPLSMIETLASPRVLNTHLDFDRLPEDILKYKTKLVITTRNPKDVAVSFYHHHRDLYEMYGYEGTFSEWMSLYLGGKVDNDGFFKYHADWDRAIKEHPEIPVLVVTYEDHAQDPVGTVKRLASFLSVNLDDETINAIAAATSFHPMKSDLKSKGMATHALLRKGEVCQWKDYLTVAQSEAIDKLVETQLAGTIFAEPRYQI</sequence>
<gene>
    <name evidence="5" type="primary">LOC101853865</name>
</gene>
<dbReference type="RefSeq" id="XP_012940329.1">
    <property type="nucleotide sequence ID" value="XM_013084875.1"/>
</dbReference>
<protein>
    <submittedName>
        <fullName evidence="5">Sulfotransferase family cytosolic 1B member 1</fullName>
    </submittedName>
</protein>
<dbReference type="InterPro" id="IPR027417">
    <property type="entry name" value="P-loop_NTPase"/>
</dbReference>
<evidence type="ECO:0000313" key="4">
    <source>
        <dbReference type="Proteomes" id="UP000694888"/>
    </source>
</evidence>
<evidence type="ECO:0000256" key="2">
    <source>
        <dbReference type="ARBA" id="ARBA00022679"/>
    </source>
</evidence>
<dbReference type="GeneID" id="101853865"/>
<dbReference type="SUPFAM" id="SSF52540">
    <property type="entry name" value="P-loop containing nucleoside triphosphate hydrolases"/>
    <property type="match status" value="1"/>
</dbReference>
<reference evidence="5" key="1">
    <citation type="submission" date="2025-08" db="UniProtKB">
        <authorList>
            <consortium name="RefSeq"/>
        </authorList>
    </citation>
    <scope>IDENTIFICATION</scope>
</reference>
<comment type="similarity">
    <text evidence="1">Belongs to the sulfotransferase 1 family.</text>
</comment>
<organism evidence="4 5">
    <name type="scientific">Aplysia californica</name>
    <name type="common">California sea hare</name>
    <dbReference type="NCBI Taxonomy" id="6500"/>
    <lineage>
        <taxon>Eukaryota</taxon>
        <taxon>Metazoa</taxon>
        <taxon>Spiralia</taxon>
        <taxon>Lophotrochozoa</taxon>
        <taxon>Mollusca</taxon>
        <taxon>Gastropoda</taxon>
        <taxon>Heterobranchia</taxon>
        <taxon>Euthyneura</taxon>
        <taxon>Tectipleura</taxon>
        <taxon>Aplysiida</taxon>
        <taxon>Aplysioidea</taxon>
        <taxon>Aplysiidae</taxon>
        <taxon>Aplysia</taxon>
    </lineage>
</organism>
<keyword evidence="4" id="KW-1185">Reference proteome</keyword>
<evidence type="ECO:0000256" key="1">
    <source>
        <dbReference type="ARBA" id="ARBA00005771"/>
    </source>
</evidence>
<dbReference type="PANTHER" id="PTHR11783">
    <property type="entry name" value="SULFOTRANSFERASE SULT"/>
    <property type="match status" value="1"/>
</dbReference>
<evidence type="ECO:0000313" key="5">
    <source>
        <dbReference type="RefSeq" id="XP_012940329.1"/>
    </source>
</evidence>
<feature type="domain" description="Sulfotransferase" evidence="3">
    <location>
        <begin position="66"/>
        <end position="300"/>
    </location>
</feature>
<dbReference type="Pfam" id="PF00685">
    <property type="entry name" value="Sulfotransfer_1"/>
    <property type="match status" value="1"/>
</dbReference>
<dbReference type="Proteomes" id="UP000694888">
    <property type="component" value="Unplaced"/>
</dbReference>
<accession>A0ABM1A3Y0</accession>
<dbReference type="InterPro" id="IPR000863">
    <property type="entry name" value="Sulfotransferase_dom"/>
</dbReference>
<keyword evidence="2" id="KW-0808">Transferase</keyword>